<evidence type="ECO:0000313" key="3">
    <source>
        <dbReference type="Proteomes" id="UP000565715"/>
    </source>
</evidence>
<dbReference type="InterPro" id="IPR032710">
    <property type="entry name" value="NTF2-like_dom_sf"/>
</dbReference>
<dbReference type="EMBL" id="JAAXOO010000002">
    <property type="protein sequence ID" value="NKY33015.1"/>
    <property type="molecule type" value="Genomic_DNA"/>
</dbReference>
<dbReference type="Pfam" id="PF12680">
    <property type="entry name" value="SnoaL_2"/>
    <property type="match status" value="1"/>
</dbReference>
<dbReference type="InterPro" id="IPR037401">
    <property type="entry name" value="SnoaL-like"/>
</dbReference>
<dbReference type="Gene3D" id="3.10.450.50">
    <property type="match status" value="1"/>
</dbReference>
<dbReference type="Proteomes" id="UP000565715">
    <property type="component" value="Unassembled WGS sequence"/>
</dbReference>
<reference evidence="2 3" key="1">
    <citation type="submission" date="2020-04" db="EMBL/GenBank/DDBJ databases">
        <title>MicrobeNet Type strains.</title>
        <authorList>
            <person name="Nicholson A.C."/>
        </authorList>
    </citation>
    <scope>NUCLEOTIDE SEQUENCE [LARGE SCALE GENOMIC DNA]</scope>
    <source>
        <strain evidence="2 3">DSM 45078</strain>
    </source>
</reference>
<proteinExistence type="predicted"/>
<dbReference type="SUPFAM" id="SSF54427">
    <property type="entry name" value="NTF2-like"/>
    <property type="match status" value="1"/>
</dbReference>
<organism evidence="2 3">
    <name type="scientific">Nocardia speluncae</name>
    <dbReference type="NCBI Taxonomy" id="419477"/>
    <lineage>
        <taxon>Bacteria</taxon>
        <taxon>Bacillati</taxon>
        <taxon>Actinomycetota</taxon>
        <taxon>Actinomycetes</taxon>
        <taxon>Mycobacteriales</taxon>
        <taxon>Nocardiaceae</taxon>
        <taxon>Nocardia</taxon>
    </lineage>
</organism>
<evidence type="ECO:0000259" key="1">
    <source>
        <dbReference type="Pfam" id="PF12680"/>
    </source>
</evidence>
<sequence>MSVEENKRIACELVQGLDSDHGDAAFDLLHESALWTVMAHADSFPVSGSMSKAEFVEHIKRFRQAIPSGIRITVTGVTAEAARVAVEAESTATLPNGRILNQFYHFLFEIEDGTVRKAREYIDTAHGIAVHSG</sequence>
<accession>A0A846XC90</accession>
<protein>
    <recommendedName>
        <fullName evidence="1">SnoaL-like domain-containing protein</fullName>
    </recommendedName>
</protein>
<evidence type="ECO:0000313" key="2">
    <source>
        <dbReference type="EMBL" id="NKY33015.1"/>
    </source>
</evidence>
<dbReference type="RefSeq" id="WP_068048431.1">
    <property type="nucleotide sequence ID" value="NZ_JAAXOO010000002.1"/>
</dbReference>
<dbReference type="AlphaFoldDB" id="A0A846XC90"/>
<keyword evidence="3" id="KW-1185">Reference proteome</keyword>
<comment type="caution">
    <text evidence="2">The sequence shown here is derived from an EMBL/GenBank/DDBJ whole genome shotgun (WGS) entry which is preliminary data.</text>
</comment>
<feature type="domain" description="SnoaL-like" evidence="1">
    <location>
        <begin position="14"/>
        <end position="115"/>
    </location>
</feature>
<gene>
    <name evidence="2" type="ORF">HGA13_08005</name>
</gene>
<name>A0A846XC90_9NOCA</name>